<gene>
    <name evidence="2" type="ORF">LKD31_08540</name>
</gene>
<evidence type="ECO:0000256" key="1">
    <source>
        <dbReference type="SAM" id="MobiDB-lite"/>
    </source>
</evidence>
<name>A0AAE3AM31_9FIRM</name>
<protein>
    <submittedName>
        <fullName evidence="2">Uncharacterized protein</fullName>
    </submittedName>
</protein>
<feature type="region of interest" description="Disordered" evidence="1">
    <location>
        <begin position="95"/>
        <end position="116"/>
    </location>
</feature>
<sequence length="309" mass="35916">MREQELWKKVPIYFYYLSISKHKDAKDDSAYSTDQIIIAFSQLLEYIMTKGLSERKKDITSSEKVVWLDSYEDLKNGNYDVIFKSAKYNHVRNEIDTETMQERGRRKRPQDGDEEKTHLCIRLAKGENRFLAVHESNHYGITLKCIIDYLNEQFKKFNEDGNDPYHYTIESQIMPGEDFLSSIKRAKTMSVLKLTVYKDDIKDGFMRFAGRTDIADEVDICLKRPKGYKCFPENLIKEYFKDSQDKAKGKIKRIKIIGTNDAGSFEVDTNITGMKHFLKVKGESVTNEVESSDFFVKAQEFIASMGGRI</sequence>
<organism evidence="2 3">
    <name type="scientific">Hominenteromicrobium mulieris</name>
    <dbReference type="NCBI Taxonomy" id="2885357"/>
    <lineage>
        <taxon>Bacteria</taxon>
        <taxon>Bacillati</taxon>
        <taxon>Bacillota</taxon>
        <taxon>Clostridia</taxon>
        <taxon>Eubacteriales</taxon>
        <taxon>Oscillospiraceae</taxon>
        <taxon>Hominenteromicrobium</taxon>
    </lineage>
</organism>
<dbReference type="Proteomes" id="UP001199424">
    <property type="component" value="Unassembled WGS sequence"/>
</dbReference>
<dbReference type="AlphaFoldDB" id="A0AAE3AM31"/>
<reference evidence="2" key="1">
    <citation type="submission" date="2021-10" db="EMBL/GenBank/DDBJ databases">
        <title>Anaerobic single-cell dispensing facilitates the cultivation of human gut bacteria.</title>
        <authorList>
            <person name="Afrizal A."/>
        </authorList>
    </citation>
    <scope>NUCLEOTIDE SEQUENCE</scope>
    <source>
        <strain evidence="2">CLA-AA-H250</strain>
    </source>
</reference>
<evidence type="ECO:0000313" key="3">
    <source>
        <dbReference type="Proteomes" id="UP001199424"/>
    </source>
</evidence>
<comment type="caution">
    <text evidence="2">The sequence shown here is derived from an EMBL/GenBank/DDBJ whole genome shotgun (WGS) entry which is preliminary data.</text>
</comment>
<proteinExistence type="predicted"/>
<dbReference type="RefSeq" id="WP_308449361.1">
    <property type="nucleotide sequence ID" value="NZ_JAJEQC010000007.1"/>
</dbReference>
<keyword evidence="3" id="KW-1185">Reference proteome</keyword>
<dbReference type="EMBL" id="JAJEQC010000007">
    <property type="protein sequence ID" value="MCC2137063.1"/>
    <property type="molecule type" value="Genomic_DNA"/>
</dbReference>
<evidence type="ECO:0000313" key="2">
    <source>
        <dbReference type="EMBL" id="MCC2137063.1"/>
    </source>
</evidence>
<accession>A0AAE3AM31</accession>